<dbReference type="Proteomes" id="UP000234329">
    <property type="component" value="Unassembled WGS sequence"/>
</dbReference>
<dbReference type="InParanoid" id="A0A2I1DID5"/>
<dbReference type="EMBL" id="MXAV01000053">
    <property type="protein sequence ID" value="PKY09630.1"/>
    <property type="molecule type" value="Genomic_DNA"/>
</dbReference>
<dbReference type="InterPro" id="IPR009492">
    <property type="entry name" value="TniQ"/>
</dbReference>
<dbReference type="OrthoDB" id="470139at2"/>
<gene>
    <name evidence="3" type="ORF">B1757_13580</name>
</gene>
<comment type="caution">
    <text evidence="3">The sequence shown here is derived from an EMBL/GenBank/DDBJ whole genome shotgun (WGS) entry which is preliminary data.</text>
</comment>
<feature type="domain" description="TniQ" evidence="1">
    <location>
        <begin position="4"/>
        <end position="160"/>
    </location>
</feature>
<evidence type="ECO:0000313" key="4">
    <source>
        <dbReference type="Proteomes" id="UP000234329"/>
    </source>
</evidence>
<feature type="domain" description="Transposon Tn7 transposition protein TnsD C-terminal" evidence="2">
    <location>
        <begin position="205"/>
        <end position="544"/>
    </location>
</feature>
<dbReference type="Pfam" id="PF15978">
    <property type="entry name" value="TnsD"/>
    <property type="match status" value="1"/>
</dbReference>
<sequence>MLAYFPEIYPDELLYSALARYHRHVCSRSPKHTLYDLFGETGVRATVGLQSHVAALSQRIPADRGLSPERLTRDFTLYRYYTAFEPKSVGQSVLASLVDGPADAVHVRLGIAASAISAPAYLRYCPICLGEMLSRYGEGYWRRSHQLPGVLVCPDHGAALADSAVSQGAGNQHEFIAADQKNCSPVAVLPSWASSPRQVTLLQEIAKRSAALLDHPPVRSRFRDWGAYYRSAVIDRGFGKGKENVAQNLLREAILSLLEPVIDLIPGGLGGDWPTAMVRKHRKAFHPLRHVLFQIFLDKRSPQRRTALPFGKGPWPCFNRLADHYGQNVIHEIAVRHDQDRVIGRFSCACGFVYSREMGSRSSPRILDFGPLLDDQIRQKVAEGLGLRAVAKYLAIDPGTVRLHASRRGLNVPWKPLAVQHSRTSVPDRDAIRARWLDMQQNYADLSRRRLALLLPKEHSWLYRHDREWLEQHSPTALHKKWSDQRVDWETLDRSMAAQLRKAAREITREVPPQRVTQAALERKLGRPLRMSERQVKLPKSIGVLGEVMETTDAFRLRRIVWATAELHRQALPVRSWRVRRLAGLPLIASPSVETALAALEIMAGSSEV</sequence>
<protein>
    <submittedName>
        <fullName evidence="3">Transposase</fullName>
    </submittedName>
</protein>
<dbReference type="Pfam" id="PF06527">
    <property type="entry name" value="TniQ"/>
    <property type="match status" value="1"/>
</dbReference>
<dbReference type="AlphaFoldDB" id="A0A2I1DID5"/>
<accession>A0A2I1DID5</accession>
<dbReference type="InterPro" id="IPR032750">
    <property type="entry name" value="TnsD_C"/>
</dbReference>
<evidence type="ECO:0000313" key="3">
    <source>
        <dbReference type="EMBL" id="PKY09630.1"/>
    </source>
</evidence>
<organism evidence="3 4">
    <name type="scientific">Acidithiobacillus marinus</name>
    <dbReference type="NCBI Taxonomy" id="187490"/>
    <lineage>
        <taxon>Bacteria</taxon>
        <taxon>Pseudomonadati</taxon>
        <taxon>Pseudomonadota</taxon>
        <taxon>Acidithiobacillia</taxon>
        <taxon>Acidithiobacillales</taxon>
        <taxon>Acidithiobacillaceae</taxon>
        <taxon>Acidithiobacillus</taxon>
    </lineage>
</organism>
<evidence type="ECO:0000259" key="2">
    <source>
        <dbReference type="Pfam" id="PF15978"/>
    </source>
</evidence>
<name>A0A2I1DID5_9PROT</name>
<dbReference type="RefSeq" id="WP_101538840.1">
    <property type="nucleotide sequence ID" value="NZ_MXAV01000053.1"/>
</dbReference>
<evidence type="ECO:0000259" key="1">
    <source>
        <dbReference type="Pfam" id="PF06527"/>
    </source>
</evidence>
<proteinExistence type="predicted"/>
<keyword evidence="4" id="KW-1185">Reference proteome</keyword>
<reference evidence="3 4" key="1">
    <citation type="submission" date="2017-03" db="EMBL/GenBank/DDBJ databases">
        <title>Draft genime sequence of the acidophilic sulfur-oxidizing bacterium Acidithiobacillus sp. SH, isolated from seawater.</title>
        <authorList>
            <person name="Sharmin S."/>
            <person name="Tokuhisa M."/>
            <person name="Kanao T."/>
            <person name="Kamimura K."/>
        </authorList>
    </citation>
    <scope>NUCLEOTIDE SEQUENCE [LARGE SCALE GENOMIC DNA]</scope>
    <source>
        <strain evidence="3 4">SH</strain>
    </source>
</reference>